<evidence type="ECO:0000313" key="3">
    <source>
        <dbReference type="Proteomes" id="UP001498476"/>
    </source>
</evidence>
<name>A0ABR1GSX8_9HYPO</name>
<organism evidence="2 3">
    <name type="scientific">Neonectria punicea</name>
    <dbReference type="NCBI Taxonomy" id="979145"/>
    <lineage>
        <taxon>Eukaryota</taxon>
        <taxon>Fungi</taxon>
        <taxon>Dikarya</taxon>
        <taxon>Ascomycota</taxon>
        <taxon>Pezizomycotina</taxon>
        <taxon>Sordariomycetes</taxon>
        <taxon>Hypocreomycetidae</taxon>
        <taxon>Hypocreales</taxon>
        <taxon>Nectriaceae</taxon>
        <taxon>Neonectria</taxon>
    </lineage>
</organism>
<sequence length="92" mass="10964">MQVDVGFHKEEQISVTYLGRSSRILKDLLEECRLKYLNESKHKTTIHRHREDHWKKEKAVTVRPLSIVILDEKQKAPLIKDLTEFLDPQTKR</sequence>
<dbReference type="InterPro" id="IPR014851">
    <property type="entry name" value="BCS1_N"/>
</dbReference>
<dbReference type="Pfam" id="PF08740">
    <property type="entry name" value="BCS1_N"/>
    <property type="match status" value="1"/>
</dbReference>
<dbReference type="Proteomes" id="UP001498476">
    <property type="component" value="Unassembled WGS sequence"/>
</dbReference>
<proteinExistence type="predicted"/>
<evidence type="ECO:0000259" key="1">
    <source>
        <dbReference type="Pfam" id="PF08740"/>
    </source>
</evidence>
<gene>
    <name evidence="2" type="ORF">QQX98_009218</name>
</gene>
<keyword evidence="3" id="KW-1185">Reference proteome</keyword>
<evidence type="ECO:0000313" key="2">
    <source>
        <dbReference type="EMBL" id="KAK7408616.1"/>
    </source>
</evidence>
<dbReference type="EMBL" id="JAZAVJ010000180">
    <property type="protein sequence ID" value="KAK7408616.1"/>
    <property type="molecule type" value="Genomic_DNA"/>
</dbReference>
<feature type="domain" description="BCS1 N-terminal" evidence="1">
    <location>
        <begin position="9"/>
        <end position="66"/>
    </location>
</feature>
<reference evidence="2 3" key="1">
    <citation type="journal article" date="2025" name="Microbiol. Resour. Announc.">
        <title>Draft genome sequences for Neonectria magnoliae and Neonectria punicea, canker pathogens of Liriodendron tulipifera and Acer saccharum in West Virginia.</title>
        <authorList>
            <person name="Petronek H.M."/>
            <person name="Kasson M.T."/>
            <person name="Metheny A.M."/>
            <person name="Stauder C.M."/>
            <person name="Lovett B."/>
            <person name="Lynch S.C."/>
            <person name="Garnas J.R."/>
            <person name="Kasson L.R."/>
            <person name="Stajich J.E."/>
        </authorList>
    </citation>
    <scope>NUCLEOTIDE SEQUENCE [LARGE SCALE GENOMIC DNA]</scope>
    <source>
        <strain evidence="2 3">NRRL 64653</strain>
    </source>
</reference>
<comment type="caution">
    <text evidence="2">The sequence shown here is derived from an EMBL/GenBank/DDBJ whole genome shotgun (WGS) entry which is preliminary data.</text>
</comment>
<accession>A0ABR1GSX8</accession>
<protein>
    <recommendedName>
        <fullName evidence="1">BCS1 N-terminal domain-containing protein</fullName>
    </recommendedName>
</protein>